<keyword evidence="2" id="KW-1185">Reference proteome</keyword>
<dbReference type="EMBL" id="OW152819">
    <property type="protein sequence ID" value="CAH2072983.1"/>
    <property type="molecule type" value="Genomic_DNA"/>
</dbReference>
<accession>A0ABN8J3B7</accession>
<name>A0ABN8J3B7_9NEOP</name>
<evidence type="ECO:0000313" key="2">
    <source>
        <dbReference type="Proteomes" id="UP000837857"/>
    </source>
</evidence>
<sequence length="154" mass="17119">MDRKSDPVLTPKAKAAAIRLPRSVARRFCSCVHFTAPFTTTDGTVRDLGSSNRDQRRQESFVDRLKLTPAVRRRGQRLQNGAAALVSQRRASLNRSTALIRARPSKHGGRQDTRAYRDSLAQLAGTLRAVIVVRQSARPNRPSSRLILTGDVNF</sequence>
<proteinExistence type="predicted"/>
<dbReference type="Proteomes" id="UP000837857">
    <property type="component" value="Chromosome 7"/>
</dbReference>
<reference evidence="1" key="1">
    <citation type="submission" date="2022-03" db="EMBL/GenBank/DDBJ databases">
        <authorList>
            <person name="Martin H S."/>
        </authorList>
    </citation>
    <scope>NUCLEOTIDE SEQUENCE</scope>
</reference>
<feature type="non-terminal residue" evidence="1">
    <location>
        <position position="1"/>
    </location>
</feature>
<gene>
    <name evidence="1" type="ORF">IPOD504_LOCUS15426</name>
</gene>
<protein>
    <submittedName>
        <fullName evidence="1">Uncharacterized protein</fullName>
    </submittedName>
</protein>
<evidence type="ECO:0000313" key="1">
    <source>
        <dbReference type="EMBL" id="CAH2072983.1"/>
    </source>
</evidence>
<organism evidence="1 2">
    <name type="scientific">Iphiclides podalirius</name>
    <name type="common">scarce swallowtail</name>
    <dbReference type="NCBI Taxonomy" id="110791"/>
    <lineage>
        <taxon>Eukaryota</taxon>
        <taxon>Metazoa</taxon>
        <taxon>Ecdysozoa</taxon>
        <taxon>Arthropoda</taxon>
        <taxon>Hexapoda</taxon>
        <taxon>Insecta</taxon>
        <taxon>Pterygota</taxon>
        <taxon>Neoptera</taxon>
        <taxon>Endopterygota</taxon>
        <taxon>Lepidoptera</taxon>
        <taxon>Glossata</taxon>
        <taxon>Ditrysia</taxon>
        <taxon>Papilionoidea</taxon>
        <taxon>Papilionidae</taxon>
        <taxon>Papilioninae</taxon>
        <taxon>Iphiclides</taxon>
    </lineage>
</organism>